<name>A0AC59ZVC1_RANTA</name>
<sequence length="100" mass="10985">MFHVLFIHSSADGHFELCVLFLSCVLENTAMGICEQVLVWTRVLISLGAHSGVGLLGALVTVFALLKNCWTVFWPILHPGRQCPKAPISIFAKACYCLPL</sequence>
<accession>A0AC59ZVC1</accession>
<reference evidence="1" key="2">
    <citation type="submission" date="2025-03" db="EMBL/GenBank/DDBJ databases">
        <authorList>
            <consortium name="ELIXIR-Norway"/>
            <consortium name="Elixir Norway"/>
        </authorList>
    </citation>
    <scope>NUCLEOTIDE SEQUENCE</scope>
</reference>
<protein>
    <submittedName>
        <fullName evidence="1">Uncharacterized protein</fullName>
    </submittedName>
</protein>
<gene>
    <name evidence="1" type="ORF">MRATA1EN22A_LOCUS23568</name>
</gene>
<evidence type="ECO:0000313" key="2">
    <source>
        <dbReference type="Proteomes" id="UP001162501"/>
    </source>
</evidence>
<organism evidence="1 2">
    <name type="scientific">Rangifer tarandus platyrhynchus</name>
    <name type="common">Svalbard reindeer</name>
    <dbReference type="NCBI Taxonomy" id="3082113"/>
    <lineage>
        <taxon>Eukaryota</taxon>
        <taxon>Metazoa</taxon>
        <taxon>Chordata</taxon>
        <taxon>Craniata</taxon>
        <taxon>Vertebrata</taxon>
        <taxon>Euteleostomi</taxon>
        <taxon>Mammalia</taxon>
        <taxon>Eutheria</taxon>
        <taxon>Laurasiatheria</taxon>
        <taxon>Artiodactyla</taxon>
        <taxon>Ruminantia</taxon>
        <taxon>Pecora</taxon>
        <taxon>Cervidae</taxon>
        <taxon>Odocoileinae</taxon>
        <taxon>Rangifer</taxon>
    </lineage>
</organism>
<dbReference type="EMBL" id="OX596088">
    <property type="protein sequence ID" value="CAN0516826.1"/>
    <property type="molecule type" value="Genomic_DNA"/>
</dbReference>
<evidence type="ECO:0000313" key="1">
    <source>
        <dbReference type="EMBL" id="CAN0516826.1"/>
    </source>
</evidence>
<reference evidence="1" key="1">
    <citation type="submission" date="2023-05" db="EMBL/GenBank/DDBJ databases">
        <authorList>
            <consortium name="ELIXIR-Norway"/>
        </authorList>
    </citation>
    <scope>NUCLEOTIDE SEQUENCE</scope>
</reference>
<dbReference type="Proteomes" id="UP001162501">
    <property type="component" value="Chromosome 4"/>
</dbReference>
<proteinExistence type="predicted"/>